<accession>A0ABT5KZY3</accession>
<dbReference type="RefSeq" id="WP_273637565.1">
    <property type="nucleotide sequence ID" value="NZ_JAQQXP010000001.1"/>
</dbReference>
<gene>
    <name evidence="8" type="ORF">OIK42_00330</name>
</gene>
<sequence length="891" mass="98143">MFKRAYLSSAIVLAMTAQPLYAQDTNESVPDEASIEVIDVRGVKASLNSAQNMKMNASNITDSIVAQDIGKLPDNNVAAALQRVTGIQVARTNGEVDQVLIRGLPDVITTLNGRNVFTTTGRSISLADIPADLVYSVDVKKSISASDIEGGIAGSIDVQLRRPFDFDDGFSAAGGLRYAYSDEAESWNPIGSITLNNNWENSNGRFGAMLSVSHQDRDFQDQVNFITAPFILPDSVVNNPNSAPLNVEGEPAMAPNIIGGYFRYGDRTRDSFNASFQWEPNSNSSYYVDVFGVNYEQTSQLNFWVPLPDWGGWGEGYIESYKEGSNVAQVAVRPDAPGTITSNQAFYNDSDTYQFAVGGEWLFDRVTLKSDLAYTDTKATSQNFVLDLTFFADTVIYNFDKNGAGISDVDIRDANGQPYDMTNLDQYNLNTIFDNRGRQEGDALDWTLDANIALDSWIYSVDVGVRLNERSAFNQEAETGGRGNISGNELLLSDFPGLEDYSPSGYMSDVTDLNNTQWLTPNATYLLNNRGDIREAMGYSRAEPEFLPARYYDNTEKNYAAYAQANFSTEFGDMILDGQAGVRFVRLQTELNGNNIIDGVAEPIKVDTSSNELLPSVNLRLQVTDEVYLRAAYGKTINRPAFAALNPSVTYFLPSETGGDLGYGDGGNPELAAVESQNYDLAAEWYFAEASSLTATVFYRDIDGYVKYRGFIETVDGQDFNITRPVNSGAGSLEGIELAYTQFFENLPGVLDGLGVQLNTTLMDHEAENAEGVMEPLPSVSDESYNAILIYERGGLNMRLAYNWRSEWYGSFDEAGDQPGSSVVHEPISSLDFSVNYDVNENLTVTFDGTNLADDVANDYFGGGSADDARLYPRDTYIRDRTFSLGIRYRM</sequence>
<evidence type="ECO:0000256" key="2">
    <source>
        <dbReference type="ARBA" id="ARBA00023136"/>
    </source>
</evidence>
<dbReference type="Pfam" id="PF07715">
    <property type="entry name" value="Plug"/>
    <property type="match status" value="1"/>
</dbReference>
<keyword evidence="8" id="KW-0675">Receptor</keyword>
<comment type="similarity">
    <text evidence="4">Belongs to the TonB-dependent receptor family.</text>
</comment>
<keyword evidence="3" id="KW-0998">Cell outer membrane</keyword>
<evidence type="ECO:0000313" key="9">
    <source>
        <dbReference type="Proteomes" id="UP001218788"/>
    </source>
</evidence>
<dbReference type="PANTHER" id="PTHR40980:SF3">
    <property type="entry name" value="TONB-DEPENDENT RECEPTOR-LIKE BETA-BARREL DOMAIN-CONTAINING PROTEIN"/>
    <property type="match status" value="1"/>
</dbReference>
<reference evidence="8 9" key="1">
    <citation type="submission" date="2022-10" db="EMBL/GenBank/DDBJ databases">
        <title>Alteromonas sp. chi3 Genome sequencing.</title>
        <authorList>
            <person name="Park S."/>
        </authorList>
    </citation>
    <scope>NUCLEOTIDE SEQUENCE [LARGE SCALE GENOMIC DNA]</scope>
    <source>
        <strain evidence="9">chi3</strain>
    </source>
</reference>
<comment type="subcellular location">
    <subcellularLocation>
        <location evidence="1 4">Cell outer membrane</location>
    </subcellularLocation>
</comment>
<dbReference type="PANTHER" id="PTHR40980">
    <property type="entry name" value="PLUG DOMAIN-CONTAINING PROTEIN"/>
    <property type="match status" value="1"/>
</dbReference>
<keyword evidence="9" id="KW-1185">Reference proteome</keyword>
<organism evidence="8 9">
    <name type="scientific">Alteromonas gilva</name>
    <dbReference type="NCBI Taxonomy" id="2987522"/>
    <lineage>
        <taxon>Bacteria</taxon>
        <taxon>Pseudomonadati</taxon>
        <taxon>Pseudomonadota</taxon>
        <taxon>Gammaproteobacteria</taxon>
        <taxon>Alteromonadales</taxon>
        <taxon>Alteromonadaceae</taxon>
        <taxon>Alteromonas/Salinimonas group</taxon>
        <taxon>Alteromonas</taxon>
    </lineage>
</organism>
<protein>
    <submittedName>
        <fullName evidence="8">TonB-dependent receptor</fullName>
    </submittedName>
</protein>
<name>A0ABT5KZY3_9ALTE</name>
<evidence type="ECO:0000256" key="4">
    <source>
        <dbReference type="RuleBase" id="RU003357"/>
    </source>
</evidence>
<keyword evidence="2 4" id="KW-0472">Membrane</keyword>
<keyword evidence="5" id="KW-0732">Signal</keyword>
<dbReference type="EMBL" id="JAQQXP010000001">
    <property type="protein sequence ID" value="MDC8829192.1"/>
    <property type="molecule type" value="Genomic_DNA"/>
</dbReference>
<dbReference type="InterPro" id="IPR000531">
    <property type="entry name" value="Beta-barrel_TonB"/>
</dbReference>
<dbReference type="InterPro" id="IPR036942">
    <property type="entry name" value="Beta-barrel_TonB_sf"/>
</dbReference>
<evidence type="ECO:0000256" key="3">
    <source>
        <dbReference type="ARBA" id="ARBA00023237"/>
    </source>
</evidence>
<dbReference type="NCBIfam" id="TIGR01782">
    <property type="entry name" value="TonB-Xanth-Caul"/>
    <property type="match status" value="1"/>
</dbReference>
<dbReference type="InterPro" id="IPR012910">
    <property type="entry name" value="Plug_dom"/>
</dbReference>
<evidence type="ECO:0000256" key="1">
    <source>
        <dbReference type="ARBA" id="ARBA00004442"/>
    </source>
</evidence>
<dbReference type="Proteomes" id="UP001218788">
    <property type="component" value="Unassembled WGS sequence"/>
</dbReference>
<feature type="chain" id="PRO_5047216427" evidence="5">
    <location>
        <begin position="23"/>
        <end position="891"/>
    </location>
</feature>
<dbReference type="InterPro" id="IPR010104">
    <property type="entry name" value="TonB_rcpt_bac"/>
</dbReference>
<evidence type="ECO:0000259" key="7">
    <source>
        <dbReference type="Pfam" id="PF07715"/>
    </source>
</evidence>
<dbReference type="Gene3D" id="2.40.170.20">
    <property type="entry name" value="TonB-dependent receptor, beta-barrel domain"/>
    <property type="match status" value="1"/>
</dbReference>
<dbReference type="Pfam" id="PF00593">
    <property type="entry name" value="TonB_dep_Rec_b-barrel"/>
    <property type="match status" value="1"/>
</dbReference>
<dbReference type="InterPro" id="IPR037066">
    <property type="entry name" value="Plug_dom_sf"/>
</dbReference>
<feature type="signal peptide" evidence="5">
    <location>
        <begin position="1"/>
        <end position="22"/>
    </location>
</feature>
<proteinExistence type="inferred from homology"/>
<dbReference type="SUPFAM" id="SSF56935">
    <property type="entry name" value="Porins"/>
    <property type="match status" value="1"/>
</dbReference>
<keyword evidence="4" id="KW-0798">TonB box</keyword>
<evidence type="ECO:0000259" key="6">
    <source>
        <dbReference type="Pfam" id="PF00593"/>
    </source>
</evidence>
<feature type="domain" description="TonB-dependent receptor plug" evidence="7">
    <location>
        <begin position="55"/>
        <end position="154"/>
    </location>
</feature>
<evidence type="ECO:0000313" key="8">
    <source>
        <dbReference type="EMBL" id="MDC8829192.1"/>
    </source>
</evidence>
<feature type="domain" description="TonB-dependent receptor-like beta-barrel" evidence="6">
    <location>
        <begin position="408"/>
        <end position="852"/>
    </location>
</feature>
<evidence type="ECO:0000256" key="5">
    <source>
        <dbReference type="SAM" id="SignalP"/>
    </source>
</evidence>
<comment type="caution">
    <text evidence="8">The sequence shown here is derived from an EMBL/GenBank/DDBJ whole genome shotgun (WGS) entry which is preliminary data.</text>
</comment>
<dbReference type="Gene3D" id="2.170.130.10">
    <property type="entry name" value="TonB-dependent receptor, plug domain"/>
    <property type="match status" value="1"/>
</dbReference>